<reference evidence="6" key="1">
    <citation type="submission" date="2006-10" db="EMBL/GenBank/DDBJ databases">
        <authorList>
            <person name="Amadeo P."/>
            <person name="Zhao Q."/>
            <person name="Wortman J."/>
            <person name="Fraser-Liggett C."/>
            <person name="Carlton J."/>
        </authorList>
    </citation>
    <scope>NUCLEOTIDE SEQUENCE</scope>
    <source>
        <strain evidence="6">G3</strain>
    </source>
</reference>
<feature type="domain" description="Pseudouridine synthase I TruA alpha/beta" evidence="5">
    <location>
        <begin position="166"/>
        <end position="272"/>
    </location>
</feature>
<evidence type="ECO:0000256" key="1">
    <source>
        <dbReference type="ARBA" id="ARBA00009375"/>
    </source>
</evidence>
<dbReference type="Gene3D" id="3.30.70.580">
    <property type="entry name" value="Pseudouridine synthase I, catalytic domain, N-terminal subdomain"/>
    <property type="match status" value="1"/>
</dbReference>
<dbReference type="GO" id="GO:0031119">
    <property type="term" value="P:tRNA pseudouridine synthesis"/>
    <property type="evidence" value="ECO:0000318"/>
    <property type="project" value="GO_Central"/>
</dbReference>
<accession>A2EY58</accession>
<dbReference type="STRING" id="5722.A2EY58"/>
<dbReference type="VEuPathDB" id="TrichDB:TVAG_206800"/>
<comment type="catalytic activity">
    <reaction evidence="4">
        <text>uridine(38/39/40) in tRNA = pseudouridine(38/39/40) in tRNA</text>
        <dbReference type="Rhea" id="RHEA:22376"/>
        <dbReference type="Rhea" id="RHEA-COMP:10085"/>
        <dbReference type="Rhea" id="RHEA-COMP:10087"/>
        <dbReference type="ChEBI" id="CHEBI:65314"/>
        <dbReference type="ChEBI" id="CHEBI:65315"/>
        <dbReference type="EC" id="5.4.99.12"/>
    </reaction>
</comment>
<name>A2EY58_TRIV3</name>
<reference evidence="6" key="2">
    <citation type="journal article" date="2007" name="Science">
        <title>Draft genome sequence of the sexually transmitted pathogen Trichomonas vaginalis.</title>
        <authorList>
            <person name="Carlton J.M."/>
            <person name="Hirt R.P."/>
            <person name="Silva J.C."/>
            <person name="Delcher A.L."/>
            <person name="Schatz M."/>
            <person name="Zhao Q."/>
            <person name="Wortman J.R."/>
            <person name="Bidwell S.L."/>
            <person name="Alsmark U.C.M."/>
            <person name="Besteiro S."/>
            <person name="Sicheritz-Ponten T."/>
            <person name="Noel C.J."/>
            <person name="Dacks J.B."/>
            <person name="Foster P.G."/>
            <person name="Simillion C."/>
            <person name="Van de Peer Y."/>
            <person name="Miranda-Saavedra D."/>
            <person name="Barton G.J."/>
            <person name="Westrop G.D."/>
            <person name="Mueller S."/>
            <person name="Dessi D."/>
            <person name="Fiori P.L."/>
            <person name="Ren Q."/>
            <person name="Paulsen I."/>
            <person name="Zhang H."/>
            <person name="Bastida-Corcuera F.D."/>
            <person name="Simoes-Barbosa A."/>
            <person name="Brown M.T."/>
            <person name="Hayes R.D."/>
            <person name="Mukherjee M."/>
            <person name="Okumura C.Y."/>
            <person name="Schneider R."/>
            <person name="Smith A.J."/>
            <person name="Vanacova S."/>
            <person name="Villalvazo M."/>
            <person name="Haas B.J."/>
            <person name="Pertea M."/>
            <person name="Feldblyum T.V."/>
            <person name="Utterback T.R."/>
            <person name="Shu C.L."/>
            <person name="Osoegawa K."/>
            <person name="de Jong P.J."/>
            <person name="Hrdy I."/>
            <person name="Horvathova L."/>
            <person name="Zubacova Z."/>
            <person name="Dolezal P."/>
            <person name="Malik S.B."/>
            <person name="Logsdon J.M. Jr."/>
            <person name="Henze K."/>
            <person name="Gupta A."/>
            <person name="Wang C.C."/>
            <person name="Dunne R.L."/>
            <person name="Upcroft J.A."/>
            <person name="Upcroft P."/>
            <person name="White O."/>
            <person name="Salzberg S.L."/>
            <person name="Tang P."/>
            <person name="Chiu C.-H."/>
            <person name="Lee Y.-S."/>
            <person name="Embley T.M."/>
            <person name="Coombs G.H."/>
            <person name="Mottram J.C."/>
            <person name="Tachezy J."/>
            <person name="Fraser-Liggett C.M."/>
            <person name="Johnson P.J."/>
        </authorList>
    </citation>
    <scope>NUCLEOTIDE SEQUENCE [LARGE SCALE GENOMIC DNA]</scope>
    <source>
        <strain evidence="6">G3</strain>
    </source>
</reference>
<dbReference type="GO" id="GO:0009982">
    <property type="term" value="F:pseudouridine synthase activity"/>
    <property type="evidence" value="ECO:0000318"/>
    <property type="project" value="GO_Central"/>
</dbReference>
<dbReference type="InterPro" id="IPR020103">
    <property type="entry name" value="PsdUridine_synth_cat_dom_sf"/>
</dbReference>
<dbReference type="GO" id="GO:0005737">
    <property type="term" value="C:cytoplasm"/>
    <property type="evidence" value="ECO:0000318"/>
    <property type="project" value="GO_Central"/>
</dbReference>
<dbReference type="InterPro" id="IPR020097">
    <property type="entry name" value="PsdUridine_synth_TruA_a/b_dom"/>
</dbReference>
<dbReference type="Proteomes" id="UP000001542">
    <property type="component" value="Unassembled WGS sequence"/>
</dbReference>
<dbReference type="Gene3D" id="3.30.70.660">
    <property type="entry name" value="Pseudouridine synthase I, catalytic domain, C-terminal subdomain"/>
    <property type="match status" value="1"/>
</dbReference>
<dbReference type="KEGG" id="tva:4760243"/>
<dbReference type="InterPro" id="IPR001406">
    <property type="entry name" value="PsdUridine_synth_TruA"/>
</dbReference>
<dbReference type="SUPFAM" id="SSF55120">
    <property type="entry name" value="Pseudouridine synthase"/>
    <property type="match status" value="1"/>
</dbReference>
<dbReference type="FunFam" id="3.30.70.580:FF:000022">
    <property type="entry name" value="tRNA pseudouridine synthase"/>
    <property type="match status" value="1"/>
</dbReference>
<comment type="similarity">
    <text evidence="1 4">Belongs to the tRNA pseudouridine synthase TruA family.</text>
</comment>
<keyword evidence="7" id="KW-1185">Reference proteome</keyword>
<dbReference type="VEuPathDB" id="TrichDB:TVAGG3_0413580"/>
<dbReference type="GO" id="GO:0160147">
    <property type="term" value="F:tRNA pseudouridine(38-40) synthase activity"/>
    <property type="evidence" value="ECO:0007669"/>
    <property type="project" value="UniProtKB-EC"/>
</dbReference>
<dbReference type="RefSeq" id="XP_001330657.1">
    <property type="nucleotide sequence ID" value="XM_001330621.1"/>
</dbReference>
<dbReference type="SMR" id="A2EY58"/>
<dbReference type="Pfam" id="PF01416">
    <property type="entry name" value="PseudoU_synth_1"/>
    <property type="match status" value="1"/>
</dbReference>
<dbReference type="OMA" id="DCKFPEM"/>
<dbReference type="GO" id="GO:1990481">
    <property type="term" value="P:mRNA pseudouridine synthesis"/>
    <property type="evidence" value="ECO:0000318"/>
    <property type="project" value="GO_Central"/>
</dbReference>
<dbReference type="FunFam" id="3.30.70.660:FF:000036">
    <property type="entry name" value="tRNA pseudouridine synthase A"/>
    <property type="match status" value="1"/>
</dbReference>
<sequence>MSEPKPKTKKEFSWDQYHERQIALRIAYIGWNLKGFVLQNDTNETVEYHIFEALKRAKLIRNENECNYSLCGRTDAGVSGVGNVISVRVRSVCPTGLGSIPREGAKVQKEEMNYAQILNGILPPSIRVTGVAYVKPDFNARFDCATRGYRYFFHKFDKNIDLMKEAAEHLLGEHDYRAFCKFSPDSTKHCVRKIYKCEFGDAGGGVWYFEIVGSGFIWHQIRCIASILFAVGNGFEKPSITKELLNTAKYPGRPNYPIADPEPLVFWNAGYENIDWKIDEAVEKKMKTNFALQLIDAEMRAAVLRCFIDGDLQPPAAKKWCPVENLDQCKSVEAILAEYEREKGHKPVDAGDE</sequence>
<dbReference type="AlphaFoldDB" id="A2EY58"/>
<dbReference type="InParanoid" id="A2EY58"/>
<protein>
    <recommendedName>
        <fullName evidence="4">tRNA pseudouridine synthase</fullName>
        <ecNumber evidence="4">5.4.99.12</ecNumber>
    </recommendedName>
</protein>
<dbReference type="InterPro" id="IPR020094">
    <property type="entry name" value="TruA/RsuA/RluB/E/F_N"/>
</dbReference>
<dbReference type="FunCoup" id="A2EY58">
    <property type="interactions" value="578"/>
</dbReference>
<keyword evidence="2 4" id="KW-0819">tRNA processing</keyword>
<evidence type="ECO:0000256" key="2">
    <source>
        <dbReference type="ARBA" id="ARBA00022694"/>
    </source>
</evidence>
<dbReference type="HAMAP" id="MF_00171">
    <property type="entry name" value="TruA"/>
    <property type="match status" value="1"/>
</dbReference>
<keyword evidence="3 4" id="KW-0413">Isomerase</keyword>
<dbReference type="OrthoDB" id="25767at2759"/>
<gene>
    <name evidence="6" type="ORF">TVAG_206800</name>
</gene>
<proteinExistence type="inferred from homology"/>
<dbReference type="EC" id="5.4.99.12" evidence="4"/>
<dbReference type="GO" id="GO:0005634">
    <property type="term" value="C:nucleus"/>
    <property type="evidence" value="ECO:0000318"/>
    <property type="project" value="GO_Central"/>
</dbReference>
<organism evidence="6 7">
    <name type="scientific">Trichomonas vaginalis (strain ATCC PRA-98 / G3)</name>
    <dbReference type="NCBI Taxonomy" id="412133"/>
    <lineage>
        <taxon>Eukaryota</taxon>
        <taxon>Metamonada</taxon>
        <taxon>Parabasalia</taxon>
        <taxon>Trichomonadida</taxon>
        <taxon>Trichomonadidae</taxon>
        <taxon>Trichomonas</taxon>
    </lineage>
</organism>
<evidence type="ECO:0000313" key="7">
    <source>
        <dbReference type="Proteomes" id="UP000001542"/>
    </source>
</evidence>
<evidence type="ECO:0000256" key="3">
    <source>
        <dbReference type="ARBA" id="ARBA00023235"/>
    </source>
</evidence>
<dbReference type="GO" id="GO:0003723">
    <property type="term" value="F:RNA binding"/>
    <property type="evidence" value="ECO:0007669"/>
    <property type="project" value="InterPro"/>
</dbReference>
<dbReference type="NCBIfam" id="TIGR00071">
    <property type="entry name" value="hisT_truA"/>
    <property type="match status" value="1"/>
</dbReference>
<dbReference type="InterPro" id="IPR020095">
    <property type="entry name" value="PsdUridine_synth_TruA_C"/>
</dbReference>
<dbReference type="PANTHER" id="PTHR11142">
    <property type="entry name" value="PSEUDOURIDYLATE SYNTHASE"/>
    <property type="match status" value="1"/>
</dbReference>
<evidence type="ECO:0000259" key="5">
    <source>
        <dbReference type="Pfam" id="PF01416"/>
    </source>
</evidence>
<dbReference type="EMBL" id="DS113537">
    <property type="protein sequence ID" value="EAY02404.1"/>
    <property type="molecule type" value="Genomic_DNA"/>
</dbReference>
<evidence type="ECO:0000313" key="6">
    <source>
        <dbReference type="EMBL" id="EAY02404.1"/>
    </source>
</evidence>
<dbReference type="eggNOG" id="KOG2554">
    <property type="taxonomic scope" value="Eukaryota"/>
</dbReference>
<evidence type="ECO:0000256" key="4">
    <source>
        <dbReference type="RuleBase" id="RU003792"/>
    </source>
</evidence>
<dbReference type="PANTHER" id="PTHR11142:SF5">
    <property type="entry name" value="TRNA PSEUDOURIDINE(38_39) SYNTHASE"/>
    <property type="match status" value="1"/>
</dbReference>